<dbReference type="SUPFAM" id="SSF51182">
    <property type="entry name" value="RmlC-like cupins"/>
    <property type="match status" value="1"/>
</dbReference>
<dbReference type="Proteomes" id="UP001228019">
    <property type="component" value="Unassembled WGS sequence"/>
</dbReference>
<dbReference type="PANTHER" id="PTHR11019:SF159">
    <property type="entry name" value="TRANSCRIPTIONAL REGULATOR-RELATED"/>
    <property type="match status" value="1"/>
</dbReference>
<keyword evidence="7" id="KW-1185">Reference proteome</keyword>
<evidence type="ECO:0000313" key="7">
    <source>
        <dbReference type="Proteomes" id="UP001228019"/>
    </source>
</evidence>
<dbReference type="Gene3D" id="2.60.120.10">
    <property type="entry name" value="Jelly Rolls"/>
    <property type="match status" value="1"/>
</dbReference>
<dbReference type="CDD" id="cd06124">
    <property type="entry name" value="cupin_NimR-like_N"/>
    <property type="match status" value="1"/>
</dbReference>
<keyword evidence="3" id="KW-0010">Activator</keyword>
<evidence type="ECO:0000256" key="4">
    <source>
        <dbReference type="ARBA" id="ARBA00023163"/>
    </source>
</evidence>
<evidence type="ECO:0000256" key="3">
    <source>
        <dbReference type="ARBA" id="ARBA00023159"/>
    </source>
</evidence>
<evidence type="ECO:0000259" key="5">
    <source>
        <dbReference type="PROSITE" id="PS01124"/>
    </source>
</evidence>
<dbReference type="Gene3D" id="1.10.10.60">
    <property type="entry name" value="Homeodomain-like"/>
    <property type="match status" value="2"/>
</dbReference>
<dbReference type="InterPro" id="IPR011051">
    <property type="entry name" value="RmlC_Cupin_sf"/>
</dbReference>
<dbReference type="InterPro" id="IPR003313">
    <property type="entry name" value="AraC-bd"/>
</dbReference>
<keyword evidence="4" id="KW-0804">Transcription</keyword>
<dbReference type="PRINTS" id="PR00032">
    <property type="entry name" value="HTHARAC"/>
</dbReference>
<dbReference type="PROSITE" id="PS01124">
    <property type="entry name" value="HTH_ARAC_FAMILY_2"/>
    <property type="match status" value="1"/>
</dbReference>
<comment type="caution">
    <text evidence="6">The sequence shown here is derived from an EMBL/GenBank/DDBJ whole genome shotgun (WGS) entry which is preliminary data.</text>
</comment>
<dbReference type="SMART" id="SM00342">
    <property type="entry name" value="HTH_ARAC"/>
    <property type="match status" value="1"/>
</dbReference>
<organism evidence="6 7">
    <name type="scientific">Pseudomonas citrulli</name>
    <dbReference type="NCBI Taxonomy" id="3064347"/>
    <lineage>
        <taxon>Bacteria</taxon>
        <taxon>Pseudomonadati</taxon>
        <taxon>Pseudomonadota</taxon>
        <taxon>Gammaproteobacteria</taxon>
        <taxon>Pseudomonadales</taxon>
        <taxon>Pseudomonadaceae</taxon>
        <taxon>Pseudomonas</taxon>
    </lineage>
</organism>
<keyword evidence="1" id="KW-0805">Transcription regulation</keyword>
<protein>
    <submittedName>
        <fullName evidence="6">Helix-turn-helix transcriptional regulator</fullName>
    </submittedName>
</protein>
<dbReference type="Pfam" id="PF12833">
    <property type="entry name" value="HTH_18"/>
    <property type="match status" value="1"/>
</dbReference>
<dbReference type="InterPro" id="IPR018060">
    <property type="entry name" value="HTH_AraC"/>
</dbReference>
<evidence type="ECO:0000256" key="2">
    <source>
        <dbReference type="ARBA" id="ARBA00023125"/>
    </source>
</evidence>
<dbReference type="InterPro" id="IPR018062">
    <property type="entry name" value="HTH_AraC-typ_CS"/>
</dbReference>
<accession>A0ABT9BYX7</accession>
<name>A0ABT9BYX7_9PSED</name>
<dbReference type="InterPro" id="IPR009057">
    <property type="entry name" value="Homeodomain-like_sf"/>
</dbReference>
<proteinExistence type="predicted"/>
<dbReference type="Pfam" id="PF02311">
    <property type="entry name" value="AraC_binding"/>
    <property type="match status" value="1"/>
</dbReference>
<evidence type="ECO:0000256" key="1">
    <source>
        <dbReference type="ARBA" id="ARBA00023015"/>
    </source>
</evidence>
<dbReference type="RefSeq" id="WP_304552180.1">
    <property type="nucleotide sequence ID" value="NZ_JAUQOP010000003.1"/>
</dbReference>
<dbReference type="InterPro" id="IPR020449">
    <property type="entry name" value="Tscrpt_reg_AraC-type_HTH"/>
</dbReference>
<dbReference type="EMBL" id="JAUQOP010000003">
    <property type="protein sequence ID" value="MDO7896054.1"/>
    <property type="molecule type" value="Genomic_DNA"/>
</dbReference>
<dbReference type="SUPFAM" id="SSF46689">
    <property type="entry name" value="Homeodomain-like"/>
    <property type="match status" value="1"/>
</dbReference>
<dbReference type="PANTHER" id="PTHR11019">
    <property type="entry name" value="HTH-TYPE TRANSCRIPTIONAL REGULATOR NIMR"/>
    <property type="match status" value="1"/>
</dbReference>
<dbReference type="PROSITE" id="PS00041">
    <property type="entry name" value="HTH_ARAC_FAMILY_1"/>
    <property type="match status" value="1"/>
</dbReference>
<feature type="domain" description="HTH araC/xylS-type" evidence="5">
    <location>
        <begin position="177"/>
        <end position="273"/>
    </location>
</feature>
<evidence type="ECO:0000313" key="6">
    <source>
        <dbReference type="EMBL" id="MDO7896054.1"/>
    </source>
</evidence>
<sequence length="273" mass="30675">MSVSLDKGTHRRKKDIMIKPLNEALLEIDEGAWTMIGRATDYPADWWIAPHSHEKHQLIYAVEGVMVVHTASSQWTVPSNRGLWMPCGQVHSVRCVGHVKMRSLFVRPDAAADLPSDTKAVSISALLSELIKVAVQLQLPYAPNTRAARVMQLILDELALLPTLPLHLPQPADRRIKQICVTLQGDPADGSTLADWSARLDLDEKTIQRLFRKETGITFGQWRQQVRLLQAVERMAMGEKIIDVALALGYESPSAFTNMFRKQFGKTPSKFFK</sequence>
<gene>
    <name evidence="6" type="ORF">Q6A48_04025</name>
</gene>
<reference evidence="6 7" key="1">
    <citation type="submission" date="2023-07" db="EMBL/GenBank/DDBJ databases">
        <title>Identification of four novel Pseudomonas species associated with bacterial leaf spot of cucurbits.</title>
        <authorList>
            <person name="Fullem K.R."/>
        </authorList>
    </citation>
    <scope>NUCLEOTIDE SEQUENCE [LARGE SCALE GENOMIC DNA]</scope>
    <source>
        <strain evidence="6 7">K18</strain>
    </source>
</reference>
<keyword evidence="2" id="KW-0238">DNA-binding</keyword>
<dbReference type="InterPro" id="IPR014710">
    <property type="entry name" value="RmlC-like_jellyroll"/>
</dbReference>